<evidence type="ECO:0000313" key="8">
    <source>
        <dbReference type="Proteomes" id="UP000239590"/>
    </source>
</evidence>
<gene>
    <name evidence="7" type="ORF">C5O19_03460</name>
</gene>
<evidence type="ECO:0000256" key="1">
    <source>
        <dbReference type="ARBA" id="ARBA00005689"/>
    </source>
</evidence>
<dbReference type="EMBL" id="PTRA01000001">
    <property type="protein sequence ID" value="PQA58735.1"/>
    <property type="molecule type" value="Genomic_DNA"/>
</dbReference>
<accession>A0A2S7IM24</accession>
<dbReference type="SMART" id="SM01002">
    <property type="entry name" value="AlaDh_PNT_C"/>
    <property type="match status" value="1"/>
</dbReference>
<dbReference type="InterPro" id="IPR036291">
    <property type="entry name" value="NAD(P)-bd_dom_sf"/>
</dbReference>
<dbReference type="GO" id="GO:0005886">
    <property type="term" value="C:plasma membrane"/>
    <property type="evidence" value="ECO:0007669"/>
    <property type="project" value="TreeGrafter"/>
</dbReference>
<evidence type="ECO:0000256" key="4">
    <source>
        <dbReference type="ARBA" id="ARBA00023027"/>
    </source>
</evidence>
<evidence type="ECO:0000256" key="3">
    <source>
        <dbReference type="ARBA" id="ARBA00023002"/>
    </source>
</evidence>
<dbReference type="PANTHER" id="PTHR42795:SF1">
    <property type="entry name" value="ALANINE DEHYDROGENASE"/>
    <property type="match status" value="1"/>
</dbReference>
<name>A0A2S7IM24_9BACT</name>
<dbReference type="AlphaFoldDB" id="A0A2S7IM24"/>
<organism evidence="7 8">
    <name type="scientific">Siphonobacter curvatus</name>
    <dbReference type="NCBI Taxonomy" id="2094562"/>
    <lineage>
        <taxon>Bacteria</taxon>
        <taxon>Pseudomonadati</taxon>
        <taxon>Bacteroidota</taxon>
        <taxon>Cytophagia</taxon>
        <taxon>Cytophagales</taxon>
        <taxon>Cytophagaceae</taxon>
        <taxon>Siphonobacter</taxon>
    </lineage>
</organism>
<evidence type="ECO:0000313" key="7">
    <source>
        <dbReference type="EMBL" id="PQA58735.1"/>
    </source>
</evidence>
<evidence type="ECO:0000256" key="2">
    <source>
        <dbReference type="ARBA" id="ARBA00012897"/>
    </source>
</evidence>
<protein>
    <recommendedName>
        <fullName evidence="2">alanine dehydrogenase</fullName>
        <ecNumber evidence="2">1.4.1.1</ecNumber>
    </recommendedName>
</protein>
<dbReference type="InterPro" id="IPR007698">
    <property type="entry name" value="AlaDH/PNT_NAD(H)-bd"/>
</dbReference>
<dbReference type="PANTHER" id="PTHR42795">
    <property type="entry name" value="ALANINE DEHYDROGENASE"/>
    <property type="match status" value="1"/>
</dbReference>
<proteinExistence type="inferred from homology"/>
<dbReference type="InterPro" id="IPR008141">
    <property type="entry name" value="Ala_DH"/>
</dbReference>
<dbReference type="SUPFAM" id="SSF52283">
    <property type="entry name" value="Formate/glycerate dehydrogenase catalytic domain-like"/>
    <property type="match status" value="1"/>
</dbReference>
<sequence>MSVPKTQQSGFEALAQQTLLYPQEQLAPIKTTQHSLLIGLPKEISFLDHRIALVPEAVSLLVRNGHQVILESGAGEGAQFSDHDYREAGARIVYSPEEAYAADVILKVEPATEDEYKYLKRGSTLISALTLPNRTQEYFAALNEKQITGIAFEYIEDKSGAMPIIRTMSEIAGSTVMMIAAEYLSGVHAGKGIILGGITGVPPTKVVVLGAGTVAEYATRMALGLGAQVQVFDKDMYRLQRLRYAVGQPIYTSIIHSEVLSDAIQRADVVIGAIRSEEGRSPMVVTEDMISRMRPNSVVIDVSIDQGGNFETSEMTSHKNPTFKKHGVIHYCVPNIPSRVARTASIALSNVFTPFLLKTGTLGGIEEMMFANKWFMKGVYVHNGSVTNAHIARLFNLRYKDLGLLLAARR</sequence>
<dbReference type="Pfam" id="PF05222">
    <property type="entry name" value="AlaDh_PNT_N"/>
    <property type="match status" value="1"/>
</dbReference>
<comment type="caution">
    <text evidence="7">The sequence shown here is derived from an EMBL/GenBank/DDBJ whole genome shotgun (WGS) entry which is preliminary data.</text>
</comment>
<feature type="domain" description="Alanine dehydrogenase/pyridine nucleotide transhydrogenase NAD(H)-binding" evidence="5">
    <location>
        <begin position="184"/>
        <end position="332"/>
    </location>
</feature>
<dbReference type="PROSITE" id="PS00837">
    <property type="entry name" value="ALADH_PNT_2"/>
    <property type="match status" value="1"/>
</dbReference>
<dbReference type="EC" id="1.4.1.1" evidence="2"/>
<dbReference type="Gene3D" id="3.40.50.720">
    <property type="entry name" value="NAD(P)-binding Rossmann-like Domain"/>
    <property type="match status" value="2"/>
</dbReference>
<feature type="domain" description="Alanine dehydrogenase/pyridine nucleotide transhydrogenase N-terminal" evidence="6">
    <location>
        <begin position="39"/>
        <end position="172"/>
    </location>
</feature>
<dbReference type="Proteomes" id="UP000239590">
    <property type="component" value="Unassembled WGS sequence"/>
</dbReference>
<dbReference type="InterPro" id="IPR008143">
    <property type="entry name" value="Ala_DH/PNT_CS2"/>
</dbReference>
<dbReference type="CDD" id="cd05305">
    <property type="entry name" value="L-AlaDH"/>
    <property type="match status" value="1"/>
</dbReference>
<keyword evidence="8" id="KW-1185">Reference proteome</keyword>
<comment type="similarity">
    <text evidence="1">Belongs to the AlaDH/PNT family.</text>
</comment>
<reference evidence="8" key="1">
    <citation type="submission" date="2018-02" db="EMBL/GenBank/DDBJ databases">
        <title>Genome sequencing of Solimonas sp. HR-BB.</title>
        <authorList>
            <person name="Lee Y."/>
            <person name="Jeon C.O."/>
        </authorList>
    </citation>
    <scope>NUCLEOTIDE SEQUENCE [LARGE SCALE GENOMIC DNA]</scope>
    <source>
        <strain evidence="8">HR-U</strain>
    </source>
</reference>
<dbReference type="Pfam" id="PF01262">
    <property type="entry name" value="AlaDh_PNT_C"/>
    <property type="match status" value="1"/>
</dbReference>
<dbReference type="GO" id="GO:0000286">
    <property type="term" value="F:alanine dehydrogenase activity"/>
    <property type="evidence" value="ECO:0007669"/>
    <property type="project" value="UniProtKB-EC"/>
</dbReference>
<dbReference type="OrthoDB" id="9804592at2"/>
<keyword evidence="4" id="KW-0520">NAD</keyword>
<dbReference type="RefSeq" id="WP_104709920.1">
    <property type="nucleotide sequence ID" value="NZ_PTRA01000001.1"/>
</dbReference>
<evidence type="ECO:0000259" key="6">
    <source>
        <dbReference type="SMART" id="SM01003"/>
    </source>
</evidence>
<dbReference type="SMART" id="SM01003">
    <property type="entry name" value="AlaDh_PNT_N"/>
    <property type="match status" value="1"/>
</dbReference>
<keyword evidence="3" id="KW-0560">Oxidoreductase</keyword>
<dbReference type="SUPFAM" id="SSF51735">
    <property type="entry name" value="NAD(P)-binding Rossmann-fold domains"/>
    <property type="match status" value="1"/>
</dbReference>
<dbReference type="GO" id="GO:0042853">
    <property type="term" value="P:L-alanine catabolic process"/>
    <property type="evidence" value="ECO:0007669"/>
    <property type="project" value="InterPro"/>
</dbReference>
<dbReference type="InterPro" id="IPR007886">
    <property type="entry name" value="AlaDH/PNT_N"/>
</dbReference>
<evidence type="ECO:0000259" key="5">
    <source>
        <dbReference type="SMART" id="SM01002"/>
    </source>
</evidence>